<dbReference type="AlphaFoldDB" id="A0A450TZI8"/>
<organism evidence="2">
    <name type="scientific">Candidatus Kentrum sp. FW</name>
    <dbReference type="NCBI Taxonomy" id="2126338"/>
    <lineage>
        <taxon>Bacteria</taxon>
        <taxon>Pseudomonadati</taxon>
        <taxon>Pseudomonadota</taxon>
        <taxon>Gammaproteobacteria</taxon>
        <taxon>Candidatus Kentrum</taxon>
    </lineage>
</organism>
<keyword evidence="1" id="KW-1133">Transmembrane helix</keyword>
<proteinExistence type="predicted"/>
<evidence type="ECO:0000256" key="1">
    <source>
        <dbReference type="SAM" id="Phobius"/>
    </source>
</evidence>
<protein>
    <submittedName>
        <fullName evidence="2">Uncharacterized protein</fullName>
    </submittedName>
</protein>
<keyword evidence="1" id="KW-0472">Membrane</keyword>
<name>A0A450TZI8_9GAMM</name>
<reference evidence="2" key="1">
    <citation type="submission" date="2019-02" db="EMBL/GenBank/DDBJ databases">
        <authorList>
            <person name="Gruber-Vodicka R. H."/>
            <person name="Seah K. B. B."/>
        </authorList>
    </citation>
    <scope>NUCLEOTIDE SEQUENCE</scope>
    <source>
        <strain evidence="2">BECK_BZ131</strain>
    </source>
</reference>
<evidence type="ECO:0000313" key="2">
    <source>
        <dbReference type="EMBL" id="VFJ75474.1"/>
    </source>
</evidence>
<feature type="transmembrane region" description="Helical" evidence="1">
    <location>
        <begin position="46"/>
        <end position="69"/>
    </location>
</feature>
<dbReference type="EMBL" id="CAADFE010000077">
    <property type="protein sequence ID" value="VFJ75474.1"/>
    <property type="molecule type" value="Genomic_DNA"/>
</dbReference>
<keyword evidence="1" id="KW-0812">Transmembrane</keyword>
<feature type="transmembrane region" description="Helical" evidence="1">
    <location>
        <begin position="75"/>
        <end position="101"/>
    </location>
</feature>
<sequence>MSPILQKLLRPISKERTRTGEKSKIASLPKPEIEVKATTTAWREKMMLILGTLGGLTAVIGGSVLIGLFEKFGPFMNWLGILLLTVGGWVSLGMPIAWLWLRGKSNGIRHNTVTKKTE</sequence>
<gene>
    <name evidence="2" type="ORF">BECKFW1821C_GA0114237_10778</name>
</gene>
<accession>A0A450TZI8</accession>